<gene>
    <name evidence="1" type="ORF">ACFPQ6_17130</name>
</gene>
<dbReference type="Proteomes" id="UP001595979">
    <property type="component" value="Unassembled WGS sequence"/>
</dbReference>
<protein>
    <submittedName>
        <fullName evidence="1">Uncharacterized protein</fullName>
    </submittedName>
</protein>
<proteinExistence type="predicted"/>
<accession>A0ABW1DMX5</accession>
<evidence type="ECO:0000313" key="2">
    <source>
        <dbReference type="Proteomes" id="UP001595979"/>
    </source>
</evidence>
<dbReference type="EMBL" id="JBHSOH010000035">
    <property type="protein sequence ID" value="MFC5850028.1"/>
    <property type="molecule type" value="Genomic_DNA"/>
</dbReference>
<reference evidence="2" key="1">
    <citation type="journal article" date="2019" name="Int. J. Syst. Evol. Microbiol.">
        <title>The Global Catalogue of Microorganisms (GCM) 10K type strain sequencing project: providing services to taxonomists for standard genome sequencing and annotation.</title>
        <authorList>
            <consortium name="The Broad Institute Genomics Platform"/>
            <consortium name="The Broad Institute Genome Sequencing Center for Infectious Disease"/>
            <person name="Wu L."/>
            <person name="Ma J."/>
        </authorList>
    </citation>
    <scope>NUCLEOTIDE SEQUENCE [LARGE SCALE GENOMIC DNA]</scope>
    <source>
        <strain evidence="2">CGMCC 1.15053</strain>
    </source>
</reference>
<name>A0ABW1DMX5_9DEIO</name>
<dbReference type="RefSeq" id="WP_145975553.1">
    <property type="nucleotide sequence ID" value="NZ_JBHSOH010000035.1"/>
</dbReference>
<evidence type="ECO:0000313" key="1">
    <source>
        <dbReference type="EMBL" id="MFC5850028.1"/>
    </source>
</evidence>
<comment type="caution">
    <text evidence="1">The sequence shown here is derived from an EMBL/GenBank/DDBJ whole genome shotgun (WGS) entry which is preliminary data.</text>
</comment>
<organism evidence="1 2">
    <name type="scientific">Deinococcus petrolearius</name>
    <dbReference type="NCBI Taxonomy" id="1751295"/>
    <lineage>
        <taxon>Bacteria</taxon>
        <taxon>Thermotogati</taxon>
        <taxon>Deinococcota</taxon>
        <taxon>Deinococci</taxon>
        <taxon>Deinococcales</taxon>
        <taxon>Deinococcaceae</taxon>
        <taxon>Deinococcus</taxon>
    </lineage>
</organism>
<keyword evidence="2" id="KW-1185">Reference proteome</keyword>
<sequence>MTKHLFTSTTATGERRYVDTGYDWMCGHFFLLVTDTDREEPDADLMVYFTAHDPRFLDRNRKGSAFGGATLDELKTCFEEQGITPPEGLFEKLRDDELLQRSHEITHW</sequence>